<keyword evidence="1" id="KW-0175">Coiled coil</keyword>
<dbReference type="HOGENOM" id="CLU_703924_0_0_1"/>
<dbReference type="PANTHER" id="PTHR40472:SF9">
    <property type="entry name" value="RAPUNZEL 4"/>
    <property type="match status" value="1"/>
</dbReference>
<dbReference type="eggNOG" id="ENOG502QS3S">
    <property type="taxonomic scope" value="Eukaryota"/>
</dbReference>
<sequence>MSTQLGQMLADRKDMVEECMELLGKGTELLASTVGELFPVFEVAAPILKLALDNIESTEAKYMKEQFQKVRDNMEVISEEITRINEEIKKSQVDAEYFSVEENLTNQFRKYIDILNAKPKFKEVKKKLFLEHFSKTGGDKDLHTLYNAVTGDNFSGESILEITLNYEEKSRRPMEEFCARLMRLFWVGLIVLMGHAALSRQDEEAPLKAWREKMQDVEKRVKEAIADCTENFASQAETDVAKWLLEWTAGAQQELSDHILRFLEEKYDWISWSVRVYNDSGSCISNFWAGKKYQGISGGKHFTIHKDNTNVVVSYSTKPEPIDKTKIQELVESRGQTKNMQKLATFLHSRCPQCLAHAVSKYKAVAESNNFPKECCYSGKYKKACVFVYSD</sequence>
<dbReference type="InterPro" id="IPR039051">
    <property type="entry name" value="SE-CTX-like"/>
</dbReference>
<dbReference type="OrthoDB" id="9939466at2759"/>
<dbReference type="AlphaFoldDB" id="W5NMD7"/>
<dbReference type="STRING" id="7918.ENSLOCP00000021796"/>
<reference evidence="2" key="2">
    <citation type="submission" date="2025-08" db="UniProtKB">
        <authorList>
            <consortium name="Ensembl"/>
        </authorList>
    </citation>
    <scope>IDENTIFICATION</scope>
</reference>
<protein>
    <submittedName>
        <fullName evidence="2">Uncharacterized LOC102697523</fullName>
    </submittedName>
</protein>
<dbReference type="InParanoid" id="W5NMD7"/>
<dbReference type="Ensembl" id="ENSLOCT00000021833.1">
    <property type="protein sequence ID" value="ENSLOCP00000021796.1"/>
    <property type="gene ID" value="ENSLOCG00000017691.1"/>
</dbReference>
<name>W5NMD7_LEPOC</name>
<reference evidence="2" key="3">
    <citation type="submission" date="2025-09" db="UniProtKB">
        <authorList>
            <consortium name="Ensembl"/>
        </authorList>
    </citation>
    <scope>IDENTIFICATION</scope>
</reference>
<evidence type="ECO:0000313" key="2">
    <source>
        <dbReference type="Ensembl" id="ENSLOCP00000021796.1"/>
    </source>
</evidence>
<reference evidence="3" key="1">
    <citation type="submission" date="2011-12" db="EMBL/GenBank/DDBJ databases">
        <title>The Draft Genome of Lepisosteus oculatus.</title>
        <authorList>
            <consortium name="The Broad Institute Genome Assembly &amp; Analysis Group"/>
            <consortium name="Computational R&amp;D Group"/>
            <consortium name="and Sequencing Platform"/>
            <person name="Di Palma F."/>
            <person name="Alfoldi J."/>
            <person name="Johnson J."/>
            <person name="Berlin A."/>
            <person name="Gnerre S."/>
            <person name="Jaffe D."/>
            <person name="MacCallum I."/>
            <person name="Young S."/>
            <person name="Walker B.J."/>
            <person name="Lander E.S."/>
            <person name="Lindblad-Toh K."/>
        </authorList>
    </citation>
    <scope>NUCLEOTIDE SEQUENCE [LARGE SCALE GENOMIC DNA]</scope>
</reference>
<dbReference type="PANTHER" id="PTHR40472">
    <property type="entry name" value="RICIN B-TYPE LECTIN DOMAIN-CONTAINING PROTEIN"/>
    <property type="match status" value="1"/>
</dbReference>
<evidence type="ECO:0000256" key="1">
    <source>
        <dbReference type="SAM" id="Coils"/>
    </source>
</evidence>
<accession>W5NMD7</accession>
<dbReference type="EMBL" id="AHAT01028037">
    <property type="status" value="NOT_ANNOTATED_CDS"/>
    <property type="molecule type" value="Genomic_DNA"/>
</dbReference>
<dbReference type="OMA" id="METRFNE"/>
<dbReference type="GeneID" id="102697523"/>
<keyword evidence="3" id="KW-1185">Reference proteome</keyword>
<dbReference type="KEGG" id="loc:102697523"/>
<dbReference type="Proteomes" id="UP000018468">
    <property type="component" value="Linkage group LG24"/>
</dbReference>
<dbReference type="Bgee" id="ENSLOCG00000017691">
    <property type="expression patterns" value="Expressed in mesonephros and 8 other cell types or tissues"/>
</dbReference>
<dbReference type="GeneTree" id="ENSGT00390000008158"/>
<proteinExistence type="predicted"/>
<organism evidence="2 3">
    <name type="scientific">Lepisosteus oculatus</name>
    <name type="common">Spotted gar</name>
    <dbReference type="NCBI Taxonomy" id="7918"/>
    <lineage>
        <taxon>Eukaryota</taxon>
        <taxon>Metazoa</taxon>
        <taxon>Chordata</taxon>
        <taxon>Craniata</taxon>
        <taxon>Vertebrata</taxon>
        <taxon>Euteleostomi</taxon>
        <taxon>Actinopterygii</taxon>
        <taxon>Neopterygii</taxon>
        <taxon>Holostei</taxon>
        <taxon>Semionotiformes</taxon>
        <taxon>Lepisosteidae</taxon>
        <taxon>Lepisosteus</taxon>
    </lineage>
</organism>
<evidence type="ECO:0000313" key="3">
    <source>
        <dbReference type="Proteomes" id="UP000018468"/>
    </source>
</evidence>
<feature type="coiled-coil region" evidence="1">
    <location>
        <begin position="67"/>
        <end position="94"/>
    </location>
</feature>